<dbReference type="Proteomes" id="UP001386955">
    <property type="component" value="Unassembled WGS sequence"/>
</dbReference>
<sequence length="113" mass="13290">MSNRLYQIQYRIILLFYTIDLEHFCVEKYSQSKNISSSRFFMQFGTSDTSLWYEEGDQEFALEEEVRFEHVFGEVNVVANNLARSGHLLDTKYMSWNSSFEDLPPLLANDPVT</sequence>
<name>A0AAN9SVE4_PSOTE</name>
<comment type="caution">
    <text evidence="1">The sequence shown here is derived from an EMBL/GenBank/DDBJ whole genome shotgun (WGS) entry which is preliminary data.</text>
</comment>
<keyword evidence="2" id="KW-1185">Reference proteome</keyword>
<evidence type="ECO:0000313" key="2">
    <source>
        <dbReference type="Proteomes" id="UP001386955"/>
    </source>
</evidence>
<gene>
    <name evidence="1" type="ORF">VNO78_07885</name>
</gene>
<organism evidence="1 2">
    <name type="scientific">Psophocarpus tetragonolobus</name>
    <name type="common">Winged bean</name>
    <name type="synonym">Dolichos tetragonolobus</name>
    <dbReference type="NCBI Taxonomy" id="3891"/>
    <lineage>
        <taxon>Eukaryota</taxon>
        <taxon>Viridiplantae</taxon>
        <taxon>Streptophyta</taxon>
        <taxon>Embryophyta</taxon>
        <taxon>Tracheophyta</taxon>
        <taxon>Spermatophyta</taxon>
        <taxon>Magnoliopsida</taxon>
        <taxon>eudicotyledons</taxon>
        <taxon>Gunneridae</taxon>
        <taxon>Pentapetalae</taxon>
        <taxon>rosids</taxon>
        <taxon>fabids</taxon>
        <taxon>Fabales</taxon>
        <taxon>Fabaceae</taxon>
        <taxon>Papilionoideae</taxon>
        <taxon>50 kb inversion clade</taxon>
        <taxon>NPAAA clade</taxon>
        <taxon>indigoferoid/millettioid clade</taxon>
        <taxon>Phaseoleae</taxon>
        <taxon>Psophocarpus</taxon>
    </lineage>
</organism>
<proteinExistence type="predicted"/>
<evidence type="ECO:0000313" key="1">
    <source>
        <dbReference type="EMBL" id="KAK7406262.1"/>
    </source>
</evidence>
<dbReference type="EMBL" id="JAYMYS010000002">
    <property type="protein sequence ID" value="KAK7406262.1"/>
    <property type="molecule type" value="Genomic_DNA"/>
</dbReference>
<accession>A0AAN9SVE4</accession>
<protein>
    <submittedName>
        <fullName evidence="1">Uncharacterized protein</fullName>
    </submittedName>
</protein>
<dbReference type="AlphaFoldDB" id="A0AAN9SVE4"/>
<reference evidence="1 2" key="1">
    <citation type="submission" date="2024-01" db="EMBL/GenBank/DDBJ databases">
        <title>The genomes of 5 underutilized Papilionoideae crops provide insights into root nodulation and disease resistanc.</title>
        <authorList>
            <person name="Jiang F."/>
        </authorList>
    </citation>
    <scope>NUCLEOTIDE SEQUENCE [LARGE SCALE GENOMIC DNA]</scope>
    <source>
        <strain evidence="1">DUOXIRENSHENG_FW03</strain>
        <tissue evidence="1">Leaves</tissue>
    </source>
</reference>